<name>A0A5J5CC32_9PERO</name>
<dbReference type="EMBL" id="VOFY01000024">
    <property type="protein sequence ID" value="KAA8579444.1"/>
    <property type="molecule type" value="Genomic_DNA"/>
</dbReference>
<gene>
    <name evidence="9" type="ORF">FQN60_006537</name>
</gene>
<dbReference type="InterPro" id="IPR052287">
    <property type="entry name" value="NHEJ_factor"/>
</dbReference>
<evidence type="ECO:0000256" key="1">
    <source>
        <dbReference type="ARBA" id="ARBA00004123"/>
    </source>
</evidence>
<dbReference type="CDD" id="cd22285">
    <property type="entry name" value="HD_XLF_N"/>
    <property type="match status" value="1"/>
</dbReference>
<comment type="subcellular location">
    <subcellularLocation>
        <location evidence="1">Nucleus</location>
    </subcellularLocation>
</comment>
<protein>
    <recommendedName>
        <fullName evidence="7">Non-homologous end-joining factor 1</fullName>
    </recommendedName>
</protein>
<evidence type="ECO:0000256" key="3">
    <source>
        <dbReference type="ARBA" id="ARBA00023125"/>
    </source>
</evidence>
<dbReference type="GO" id="GO:0032807">
    <property type="term" value="C:DNA ligase IV complex"/>
    <property type="evidence" value="ECO:0007669"/>
    <property type="project" value="TreeGrafter"/>
</dbReference>
<evidence type="ECO:0000256" key="6">
    <source>
        <dbReference type="ARBA" id="ARBA00025747"/>
    </source>
</evidence>
<evidence type="ECO:0000313" key="10">
    <source>
        <dbReference type="Proteomes" id="UP000327493"/>
    </source>
</evidence>
<feature type="domain" description="XLF-like N-terminal" evidence="8">
    <location>
        <begin position="15"/>
        <end position="112"/>
    </location>
</feature>
<dbReference type="InterPro" id="IPR015381">
    <property type="entry name" value="XLF-like_N"/>
</dbReference>
<keyword evidence="5" id="KW-0539">Nucleus</keyword>
<dbReference type="PANTHER" id="PTHR32235:SF1">
    <property type="entry name" value="NON-HOMOLOGOUS END-JOINING FACTOR 1"/>
    <property type="match status" value="1"/>
</dbReference>
<dbReference type="InterPro" id="IPR038051">
    <property type="entry name" value="XRCC4-like_N_sf"/>
</dbReference>
<dbReference type="Gene3D" id="2.170.210.10">
    <property type="entry name" value="DNA double-strand break repair and VJ recombination XRCC4, N-terminal"/>
    <property type="match status" value="1"/>
</dbReference>
<keyword evidence="10" id="KW-1185">Reference proteome</keyword>
<evidence type="ECO:0000259" key="8">
    <source>
        <dbReference type="Pfam" id="PF09302"/>
    </source>
</evidence>
<reference evidence="9 10" key="1">
    <citation type="submission" date="2019-08" db="EMBL/GenBank/DDBJ databases">
        <title>A chromosome-level genome assembly, high-density linkage maps, and genome scans reveal the genomic architecture of hybrid incompatibilities underlying speciation via character displacement in darters (Percidae: Etheostominae).</title>
        <authorList>
            <person name="Moran R.L."/>
            <person name="Catchen J.M."/>
            <person name="Fuller R.C."/>
        </authorList>
    </citation>
    <scope>NUCLEOTIDE SEQUENCE [LARGE SCALE GENOMIC DNA]</scope>
    <source>
        <strain evidence="9">EspeVRDwgs_2016</strain>
        <tissue evidence="9">Muscle</tissue>
    </source>
</reference>
<keyword evidence="3" id="KW-0238">DNA-binding</keyword>
<dbReference type="GO" id="GO:0006303">
    <property type="term" value="P:double-strand break repair via nonhomologous end joining"/>
    <property type="evidence" value="ECO:0007669"/>
    <property type="project" value="TreeGrafter"/>
</dbReference>
<evidence type="ECO:0000256" key="2">
    <source>
        <dbReference type="ARBA" id="ARBA00022763"/>
    </source>
</evidence>
<dbReference type="PANTHER" id="PTHR32235">
    <property type="entry name" value="NON-HOMOLOGOUS END-JOINING FACTOR 1"/>
    <property type="match status" value="1"/>
</dbReference>
<comment type="similarity">
    <text evidence="6">Belongs to the XRCC4-XLF family. XLF subfamily.</text>
</comment>
<sequence>MEPGGASPDVLLQRPWLPVSIGGCRLLAKTWFGETAYHILLTDVQCVWEERMDSADLQTRSQAFFSHLREVVQPSLTGSDPRPDNEALMSLTRRDDGDIRMKLKTRLQTDVFEEQTYREDFMSK</sequence>
<dbReference type="AlphaFoldDB" id="A0A5J5CC32"/>
<evidence type="ECO:0000256" key="7">
    <source>
        <dbReference type="ARBA" id="ARBA00044529"/>
    </source>
</evidence>
<evidence type="ECO:0000313" key="9">
    <source>
        <dbReference type="EMBL" id="KAA8579444.1"/>
    </source>
</evidence>
<feature type="non-terminal residue" evidence="9">
    <location>
        <position position="124"/>
    </location>
</feature>
<dbReference type="Proteomes" id="UP000327493">
    <property type="component" value="Chromosome 24"/>
</dbReference>
<proteinExistence type="inferred from homology"/>
<evidence type="ECO:0000256" key="4">
    <source>
        <dbReference type="ARBA" id="ARBA00023204"/>
    </source>
</evidence>
<comment type="caution">
    <text evidence="9">The sequence shown here is derived from an EMBL/GenBank/DDBJ whole genome shotgun (WGS) entry which is preliminary data.</text>
</comment>
<dbReference type="Pfam" id="PF09302">
    <property type="entry name" value="XLF"/>
    <property type="match status" value="1"/>
</dbReference>
<evidence type="ECO:0000256" key="5">
    <source>
        <dbReference type="ARBA" id="ARBA00023242"/>
    </source>
</evidence>
<organism evidence="9 10">
    <name type="scientific">Etheostoma spectabile</name>
    <name type="common">orangethroat darter</name>
    <dbReference type="NCBI Taxonomy" id="54343"/>
    <lineage>
        <taxon>Eukaryota</taxon>
        <taxon>Metazoa</taxon>
        <taxon>Chordata</taxon>
        <taxon>Craniata</taxon>
        <taxon>Vertebrata</taxon>
        <taxon>Euteleostomi</taxon>
        <taxon>Actinopterygii</taxon>
        <taxon>Neopterygii</taxon>
        <taxon>Teleostei</taxon>
        <taxon>Neoteleostei</taxon>
        <taxon>Acanthomorphata</taxon>
        <taxon>Eupercaria</taxon>
        <taxon>Perciformes</taxon>
        <taxon>Percoidei</taxon>
        <taxon>Percidae</taxon>
        <taxon>Etheostomatinae</taxon>
        <taxon>Etheostoma</taxon>
    </lineage>
</organism>
<accession>A0A5J5CC32</accession>
<keyword evidence="2" id="KW-0227">DNA damage</keyword>
<keyword evidence="4" id="KW-0234">DNA repair</keyword>
<dbReference type="GO" id="GO:0045027">
    <property type="term" value="F:DNA end binding"/>
    <property type="evidence" value="ECO:0007669"/>
    <property type="project" value="TreeGrafter"/>
</dbReference>